<evidence type="ECO:0000313" key="2">
    <source>
        <dbReference type="EMBL" id="PQO47593.1"/>
    </source>
</evidence>
<feature type="signal peptide" evidence="1">
    <location>
        <begin position="1"/>
        <end position="31"/>
    </location>
</feature>
<accession>A0A2S8GT42</accession>
<dbReference type="Gene3D" id="2.120.10.80">
    <property type="entry name" value="Kelch-type beta propeller"/>
    <property type="match status" value="1"/>
</dbReference>
<feature type="chain" id="PRO_5015686418" evidence="1">
    <location>
        <begin position="32"/>
        <end position="275"/>
    </location>
</feature>
<organism evidence="2 3">
    <name type="scientific">Blastopirellula marina</name>
    <dbReference type="NCBI Taxonomy" id="124"/>
    <lineage>
        <taxon>Bacteria</taxon>
        <taxon>Pseudomonadati</taxon>
        <taxon>Planctomycetota</taxon>
        <taxon>Planctomycetia</taxon>
        <taxon>Pirellulales</taxon>
        <taxon>Pirellulaceae</taxon>
        <taxon>Blastopirellula</taxon>
    </lineage>
</organism>
<dbReference type="Proteomes" id="UP000237819">
    <property type="component" value="Unassembled WGS sequence"/>
</dbReference>
<dbReference type="PROSITE" id="PS51318">
    <property type="entry name" value="TAT"/>
    <property type="match status" value="1"/>
</dbReference>
<dbReference type="InterPro" id="IPR006311">
    <property type="entry name" value="TAT_signal"/>
</dbReference>
<reference evidence="2 3" key="1">
    <citation type="submission" date="2018-02" db="EMBL/GenBank/DDBJ databases">
        <title>Comparative genomes isolates from brazilian mangrove.</title>
        <authorList>
            <person name="Araujo J.E."/>
            <person name="Taketani R.G."/>
            <person name="Silva M.C.P."/>
            <person name="Loureco M.V."/>
            <person name="Andreote F.D."/>
        </authorList>
    </citation>
    <scope>NUCLEOTIDE SEQUENCE [LARGE SCALE GENOMIC DNA]</scope>
    <source>
        <strain evidence="2 3">Nap-Phe MGV</strain>
    </source>
</reference>
<proteinExistence type="predicted"/>
<comment type="caution">
    <text evidence="2">The sequence shown here is derived from an EMBL/GenBank/DDBJ whole genome shotgun (WGS) entry which is preliminary data.</text>
</comment>
<dbReference type="AlphaFoldDB" id="A0A2S8GT42"/>
<keyword evidence="1" id="KW-0732">Signal</keyword>
<dbReference type="InterPro" id="IPR015915">
    <property type="entry name" value="Kelch-typ_b-propeller"/>
</dbReference>
<protein>
    <submittedName>
        <fullName evidence="2">Uncharacterized protein</fullName>
    </submittedName>
</protein>
<name>A0A2S8GT42_9BACT</name>
<evidence type="ECO:0000313" key="3">
    <source>
        <dbReference type="Proteomes" id="UP000237819"/>
    </source>
</evidence>
<sequence length="275" mass="30196">MLAMNPSSRRRFLCQSAVVVGLGSLSTSAWAAEASDAEVPFARITCDGRYPGHLQGICIDDAGHLYWPFTTELVKTDAQGKIVKKIPVASHHGDLCFADGKIYVAVNLGQFNKPAGSADSWVYVYDAETLKELDRVATPEVVHGAGGMSVRDGRFYVVGGLPPEVEENYVYEYDGNLKFSRRHVIDSKYTLMGIQSANYHDGCWWFGCYGKPAELIKTDDDFQMLGRWKYDCSLGVVGIAPGKFLIGRNTRNQEGHEGFVVPAVADEKSGLRDVG</sequence>
<gene>
    <name evidence="2" type="ORF">C5Y93_02740</name>
</gene>
<dbReference type="EMBL" id="PUHZ01000004">
    <property type="protein sequence ID" value="PQO47593.1"/>
    <property type="molecule type" value="Genomic_DNA"/>
</dbReference>
<dbReference type="SUPFAM" id="SSF63829">
    <property type="entry name" value="Calcium-dependent phosphotriesterase"/>
    <property type="match status" value="1"/>
</dbReference>
<dbReference type="OrthoDB" id="247990at2"/>
<evidence type="ECO:0000256" key="1">
    <source>
        <dbReference type="SAM" id="SignalP"/>
    </source>
</evidence>